<name>A0A1E3WIX7_9VIBR</name>
<dbReference type="OrthoDB" id="5904504at2"/>
<feature type="region of interest" description="Disordered" evidence="1">
    <location>
        <begin position="1"/>
        <end position="41"/>
    </location>
</feature>
<evidence type="ECO:0000313" key="3">
    <source>
        <dbReference type="Proteomes" id="UP000095131"/>
    </source>
</evidence>
<dbReference type="Proteomes" id="UP000095131">
    <property type="component" value="Unassembled WGS sequence"/>
</dbReference>
<dbReference type="EMBL" id="MDCJ01000004">
    <property type="protein sequence ID" value="ODS09726.1"/>
    <property type="molecule type" value="Genomic_DNA"/>
</dbReference>
<feature type="compositionally biased region" description="Basic and acidic residues" evidence="1">
    <location>
        <begin position="1"/>
        <end position="16"/>
    </location>
</feature>
<dbReference type="PATRIC" id="fig|45658.8.peg.3195"/>
<sequence length="125" mass="14211">MSLLKKKTENTTEREALSSPSEIRAQLEAETKQKTQAIQKKHREKYLTDWKTEKTSIDDMNSSELTDYINQTAEQAADPRVGLHSMKINPHELAVIKLAMALSGARSSRELFVKHCKEVINNSKL</sequence>
<proteinExistence type="predicted"/>
<accession>A0A1E3WIX7</accession>
<gene>
    <name evidence="2" type="ORF">VSF3289_03247</name>
</gene>
<protein>
    <submittedName>
        <fullName evidence="2">Uncharacterized protein</fullName>
    </submittedName>
</protein>
<dbReference type="RefSeq" id="WP_069447436.1">
    <property type="nucleotide sequence ID" value="NZ_MDCJ01000004.1"/>
</dbReference>
<organism evidence="2 3">
    <name type="scientific">Vibrio scophthalmi</name>
    <dbReference type="NCBI Taxonomy" id="45658"/>
    <lineage>
        <taxon>Bacteria</taxon>
        <taxon>Pseudomonadati</taxon>
        <taxon>Pseudomonadota</taxon>
        <taxon>Gammaproteobacteria</taxon>
        <taxon>Vibrionales</taxon>
        <taxon>Vibrionaceae</taxon>
        <taxon>Vibrio</taxon>
    </lineage>
</organism>
<evidence type="ECO:0000256" key="1">
    <source>
        <dbReference type="SAM" id="MobiDB-lite"/>
    </source>
</evidence>
<reference evidence="2 3" key="1">
    <citation type="submission" date="2016-08" db="EMBL/GenBank/DDBJ databases">
        <title>Genome sequencing of Vibrio scophthalmi strain FP3289, an isolated from Paralichthys olivaceus.</title>
        <authorList>
            <person name="Han H.-J."/>
        </authorList>
    </citation>
    <scope>NUCLEOTIDE SEQUENCE [LARGE SCALE GENOMIC DNA]</scope>
    <source>
        <strain evidence="2 3">FP3289</strain>
    </source>
</reference>
<dbReference type="AlphaFoldDB" id="A0A1E3WIX7"/>
<comment type="caution">
    <text evidence="2">The sequence shown here is derived from an EMBL/GenBank/DDBJ whole genome shotgun (WGS) entry which is preliminary data.</text>
</comment>
<evidence type="ECO:0000313" key="2">
    <source>
        <dbReference type="EMBL" id="ODS09726.1"/>
    </source>
</evidence>